<evidence type="ECO:0000256" key="1">
    <source>
        <dbReference type="ARBA" id="ARBA00022723"/>
    </source>
</evidence>
<dbReference type="EMBL" id="DQWE01000369">
    <property type="protein sequence ID" value="HDI83673.1"/>
    <property type="molecule type" value="Genomic_DNA"/>
</dbReference>
<dbReference type="SUPFAM" id="SSF54862">
    <property type="entry name" value="4Fe-4S ferredoxins"/>
    <property type="match status" value="1"/>
</dbReference>
<evidence type="ECO:0000256" key="3">
    <source>
        <dbReference type="ARBA" id="ARBA00023014"/>
    </source>
</evidence>
<dbReference type="PANTHER" id="PTHR42783">
    <property type="entry name" value="GLUTAMATE SYNTHASE [NADPH] SMALL CHAIN"/>
    <property type="match status" value="1"/>
</dbReference>
<dbReference type="PANTHER" id="PTHR42783:SF3">
    <property type="entry name" value="GLUTAMATE SYNTHASE [NADPH] SMALL CHAIN-RELATED"/>
    <property type="match status" value="1"/>
</dbReference>
<proteinExistence type="predicted"/>
<dbReference type="AlphaFoldDB" id="A0A7C0VBZ3"/>
<dbReference type="PROSITE" id="PS51379">
    <property type="entry name" value="4FE4S_FER_2"/>
    <property type="match status" value="2"/>
</dbReference>
<keyword evidence="2" id="KW-0408">Iron</keyword>
<dbReference type="InterPro" id="IPR023753">
    <property type="entry name" value="FAD/NAD-binding_dom"/>
</dbReference>
<dbReference type="SUPFAM" id="SSF46548">
    <property type="entry name" value="alpha-helical ferredoxin"/>
    <property type="match status" value="2"/>
</dbReference>
<keyword evidence="1" id="KW-0479">Metal-binding</keyword>
<dbReference type="Gene3D" id="3.40.50.720">
    <property type="entry name" value="NAD(P)-binding Rossmann-like Domain"/>
    <property type="match status" value="1"/>
</dbReference>
<dbReference type="Proteomes" id="UP000885847">
    <property type="component" value="Unassembled WGS sequence"/>
</dbReference>
<dbReference type="Pfam" id="PF07992">
    <property type="entry name" value="Pyr_redox_2"/>
    <property type="match status" value="1"/>
</dbReference>
<dbReference type="SUPFAM" id="SSF51971">
    <property type="entry name" value="Nucleotide-binding domain"/>
    <property type="match status" value="1"/>
</dbReference>
<dbReference type="GO" id="GO:0046872">
    <property type="term" value="F:metal ion binding"/>
    <property type="evidence" value="ECO:0007669"/>
    <property type="project" value="UniProtKB-KW"/>
</dbReference>
<protein>
    <submittedName>
        <fullName evidence="5">4Fe-4S ferredoxin</fullName>
    </submittedName>
</protein>
<dbReference type="InterPro" id="IPR017896">
    <property type="entry name" value="4Fe4S_Fe-S-bd"/>
</dbReference>
<dbReference type="Gene3D" id="1.10.1060.10">
    <property type="entry name" value="Alpha-helical ferredoxin"/>
    <property type="match status" value="1"/>
</dbReference>
<dbReference type="SUPFAM" id="SSF51905">
    <property type="entry name" value="FAD/NAD(P)-binding domain"/>
    <property type="match status" value="1"/>
</dbReference>
<dbReference type="Gene3D" id="3.50.50.60">
    <property type="entry name" value="FAD/NAD(P)-binding domain"/>
    <property type="match status" value="2"/>
</dbReference>
<dbReference type="PROSITE" id="PS00198">
    <property type="entry name" value="4FE4S_FER_1"/>
    <property type="match status" value="1"/>
</dbReference>
<evidence type="ECO:0000256" key="2">
    <source>
        <dbReference type="ARBA" id="ARBA00023004"/>
    </source>
</evidence>
<feature type="domain" description="4Fe-4S ferredoxin-type" evidence="4">
    <location>
        <begin position="97"/>
        <end position="128"/>
    </location>
</feature>
<feature type="domain" description="4Fe-4S ferredoxin-type" evidence="4">
    <location>
        <begin position="615"/>
        <end position="646"/>
    </location>
</feature>
<evidence type="ECO:0000259" key="4">
    <source>
        <dbReference type="PROSITE" id="PS51379"/>
    </source>
</evidence>
<dbReference type="InterPro" id="IPR017900">
    <property type="entry name" value="4Fe4S_Fe_S_CS"/>
</dbReference>
<accession>A0A7C0VBZ3</accession>
<feature type="non-terminal residue" evidence="5">
    <location>
        <position position="773"/>
    </location>
</feature>
<gene>
    <name evidence="5" type="ORF">ENF18_07785</name>
</gene>
<reference evidence="5" key="1">
    <citation type="journal article" date="2020" name="mSystems">
        <title>Genome- and Community-Level Interaction Insights into Carbon Utilization and Element Cycling Functions of Hydrothermarchaeota in Hydrothermal Sediment.</title>
        <authorList>
            <person name="Zhou Z."/>
            <person name="Liu Y."/>
            <person name="Xu W."/>
            <person name="Pan J."/>
            <person name="Luo Z.H."/>
            <person name="Li M."/>
        </authorList>
    </citation>
    <scope>NUCLEOTIDE SEQUENCE [LARGE SCALE GENOMIC DNA]</scope>
    <source>
        <strain evidence="5">HyVt-102</strain>
    </source>
</reference>
<dbReference type="PRINTS" id="PR00419">
    <property type="entry name" value="ADXRDTASE"/>
</dbReference>
<dbReference type="InterPro" id="IPR009051">
    <property type="entry name" value="Helical_ferredxn"/>
</dbReference>
<keyword evidence="3" id="KW-0411">Iron-sulfur</keyword>
<comment type="caution">
    <text evidence="5">The sequence shown here is derived from an EMBL/GenBank/DDBJ whole genome shotgun (WGS) entry which is preliminary data.</text>
</comment>
<dbReference type="InterPro" id="IPR028261">
    <property type="entry name" value="DPD_II"/>
</dbReference>
<evidence type="ECO:0000313" key="5">
    <source>
        <dbReference type="EMBL" id="HDI83673.1"/>
    </source>
</evidence>
<dbReference type="GO" id="GO:0051536">
    <property type="term" value="F:iron-sulfur cluster binding"/>
    <property type="evidence" value="ECO:0007669"/>
    <property type="project" value="UniProtKB-KW"/>
</dbReference>
<dbReference type="InterPro" id="IPR036188">
    <property type="entry name" value="FAD/NAD-bd_sf"/>
</dbReference>
<sequence length="773" mass="85448">MKKSGKVLVLGGGVGGIQASLDLASSGFYVYLVDKEPSIGGMMSRLDKTFPTNDCSTCILSPKMVETGRHLNIELLTLSEVVSIDGEPGSFKVKVRKKPRYVLVDTCKGCGDCADACPADRIFHPFEENLTNRTAIWRPFDQAVPSAFLINKEGMAPCRARCPIHLNAHGYVMAVKAGKMERAKEIVRNERNFVFAGTAARVCTHPCETACVRGEIDQPVSIREIKRYITDWEFKEFSGPDLKTTPDNKKDKKIAIIGAGPAGLSCAYDLAIDGYDVDVYDALPEGGGMLLAGIPEYRLPRDILRKEVSIVEKVADVNYGVRIDRDMFRKLVEDYDAVFVAAGAHKSRKMGIPGEDLDGVMSGVGFLKKLNLGEKVELGRRVVVVGGGNSAIDAARCARRMGSDVTVLYRRSRKEMPAIPEEVEAAMEEGIQFDFLRNPVEFIGNGRLEKVRVIKMKLGEPDESGRRRPVPMEGSEYEIEVDNVLLAIGEKPDLDFVTDVKLTSWGTIEADELTCQTSNPKVFAGGDAVTGPATFIDAVAAGKRAAESIKRYLEGRDLKEGREHELPFRSDVKGEKKLAYDRERMRLNELPPEERIRGFQEVISCPSDEDVLEEAKRCINCSTCAECYLCVEACQPEAIVHDMVEEIVELDVGAVILSPGFTPYPAEEIKEYGFGRFKNVVTSVQFERILSASGPFSGKVSRPGDGKHPEKIAFIQCVGSRNKENPYCSSVCCMYAVKEAVIAREHDSSIHPTIFFMDIRSFGKDFDRYIDRA</sequence>
<dbReference type="Pfam" id="PF14691">
    <property type="entry name" value="Fer4_20"/>
    <property type="match status" value="1"/>
</dbReference>
<dbReference type="Pfam" id="PF12831">
    <property type="entry name" value="FAD_oxidored"/>
    <property type="match status" value="1"/>
</dbReference>
<dbReference type="GO" id="GO:0016491">
    <property type="term" value="F:oxidoreductase activity"/>
    <property type="evidence" value="ECO:0007669"/>
    <property type="project" value="InterPro"/>
</dbReference>
<organism evidence="5">
    <name type="scientific">candidate division WOR-3 bacterium</name>
    <dbReference type="NCBI Taxonomy" id="2052148"/>
    <lineage>
        <taxon>Bacteria</taxon>
        <taxon>Bacteria division WOR-3</taxon>
    </lineage>
</organism>
<name>A0A7C0VBZ3_UNCW3</name>